<dbReference type="PANTHER" id="PTHR36919:SF3">
    <property type="entry name" value="BLL5882 PROTEIN"/>
    <property type="match status" value="1"/>
</dbReference>
<comment type="caution">
    <text evidence="3">The sequence shown here is derived from an EMBL/GenBank/DDBJ whole genome shotgun (WGS) entry which is preliminary data.</text>
</comment>
<dbReference type="InterPro" id="IPR019223">
    <property type="entry name" value="DUF2147"/>
</dbReference>
<dbReference type="RefSeq" id="WP_123086940.1">
    <property type="nucleotide sequence ID" value="NZ_RIBS01000002.1"/>
</dbReference>
<feature type="chain" id="PRO_5018323417" evidence="1">
    <location>
        <begin position="24"/>
        <end position="149"/>
    </location>
</feature>
<feature type="signal peptide" evidence="1">
    <location>
        <begin position="1"/>
        <end position="23"/>
    </location>
</feature>
<proteinExistence type="predicted"/>
<organism evidence="3 4">
    <name type="scientific">Montanilutibacter psychrotolerans</name>
    <dbReference type="NCBI Taxonomy" id="1327343"/>
    <lineage>
        <taxon>Bacteria</taxon>
        <taxon>Pseudomonadati</taxon>
        <taxon>Pseudomonadota</taxon>
        <taxon>Gammaproteobacteria</taxon>
        <taxon>Lysobacterales</taxon>
        <taxon>Lysobacteraceae</taxon>
        <taxon>Montanilutibacter</taxon>
    </lineage>
</organism>
<protein>
    <submittedName>
        <fullName evidence="3">DUF2147 domain-containing protein</fullName>
    </submittedName>
</protein>
<keyword evidence="4" id="KW-1185">Reference proteome</keyword>
<feature type="domain" description="DUF2147" evidence="2">
    <location>
        <begin position="29"/>
        <end position="147"/>
    </location>
</feature>
<evidence type="ECO:0000259" key="2">
    <source>
        <dbReference type="Pfam" id="PF09917"/>
    </source>
</evidence>
<dbReference type="OrthoDB" id="9814399at2"/>
<evidence type="ECO:0000313" key="3">
    <source>
        <dbReference type="EMBL" id="RNF85154.1"/>
    </source>
</evidence>
<dbReference type="PANTHER" id="PTHR36919">
    <property type="entry name" value="BLR1215 PROTEIN"/>
    <property type="match status" value="1"/>
</dbReference>
<keyword evidence="1" id="KW-0732">Signal</keyword>
<dbReference type="Pfam" id="PF09917">
    <property type="entry name" value="DUF2147"/>
    <property type="match status" value="1"/>
</dbReference>
<name>A0A3M8T0V5_9GAMM</name>
<evidence type="ECO:0000313" key="4">
    <source>
        <dbReference type="Proteomes" id="UP000267049"/>
    </source>
</evidence>
<dbReference type="Gene3D" id="2.40.128.520">
    <property type="match status" value="1"/>
</dbReference>
<reference evidence="3 4" key="1">
    <citation type="submission" date="2018-11" db="EMBL/GenBank/DDBJ databases">
        <title>Lysobacter cryohumiis sp. nov., isolated from soil in the Tianshan Mountains, Xinjiang, China.</title>
        <authorList>
            <person name="Luo Y."/>
            <person name="Sheng H."/>
        </authorList>
    </citation>
    <scope>NUCLEOTIDE SEQUENCE [LARGE SCALE GENOMIC DNA]</scope>
    <source>
        <strain evidence="3 4">ZS60</strain>
    </source>
</reference>
<gene>
    <name evidence="3" type="ORF">EER27_05100</name>
</gene>
<accession>A0A3M8T0V5</accession>
<sequence>MRNKLLALMLVLSSFAFSSVAFAQASPIGVWTTVDDKTGNPKSVVEIYAARDGSVAAKVNEVLQSDRGPNPVCDKCSGDRQNKPVKGMVIMWGVRQRGNSWEGGQILDPATGKIYSVRLRPAANGRTMEVRGFLGFSLLGRNQTWTRRN</sequence>
<dbReference type="EMBL" id="RIBS01000002">
    <property type="protein sequence ID" value="RNF85154.1"/>
    <property type="molecule type" value="Genomic_DNA"/>
</dbReference>
<evidence type="ECO:0000256" key="1">
    <source>
        <dbReference type="SAM" id="SignalP"/>
    </source>
</evidence>
<dbReference type="Proteomes" id="UP000267049">
    <property type="component" value="Unassembled WGS sequence"/>
</dbReference>
<dbReference type="AlphaFoldDB" id="A0A3M8T0V5"/>